<dbReference type="GO" id="GO:0005743">
    <property type="term" value="C:mitochondrial inner membrane"/>
    <property type="evidence" value="ECO:0007669"/>
    <property type="project" value="UniProtKB-SubCell"/>
</dbReference>
<sequence>MGTDSSDPQLNRFLHQLQAETQRQKFTEQIRKDMGTDSSDPQLNRFLHQLQAETQRQKFTEQVHTLTNRCWDLCFTDYRPPSKLDGKTQTCLSNCVNRMIDASNFMVEHLQKMETAGSRVS</sequence>
<dbReference type="WBParaSite" id="ALUE_0001549401-mRNA-1">
    <property type="protein sequence ID" value="ALUE_0001549401-mRNA-1"/>
    <property type="gene ID" value="ALUE_0001549401"/>
</dbReference>
<evidence type="ECO:0000313" key="4">
    <source>
        <dbReference type="WBParaSite" id="ALUE_0001549401-mRNA-1"/>
    </source>
</evidence>
<proteinExistence type="inferred from homology"/>
<organism evidence="3 4">
    <name type="scientific">Ascaris lumbricoides</name>
    <name type="common">Giant roundworm</name>
    <dbReference type="NCBI Taxonomy" id="6252"/>
    <lineage>
        <taxon>Eukaryota</taxon>
        <taxon>Metazoa</taxon>
        <taxon>Ecdysozoa</taxon>
        <taxon>Nematoda</taxon>
        <taxon>Chromadorea</taxon>
        <taxon>Rhabditida</taxon>
        <taxon>Spirurina</taxon>
        <taxon>Ascaridomorpha</taxon>
        <taxon>Ascaridoidea</taxon>
        <taxon>Ascarididae</taxon>
        <taxon>Ascaris</taxon>
    </lineage>
</organism>
<keyword evidence="1" id="KW-0999">Mitochondrion inner membrane</keyword>
<protein>
    <recommendedName>
        <fullName evidence="1">Mitochondrial import inner membrane translocase subunit</fullName>
    </recommendedName>
</protein>
<dbReference type="Pfam" id="PF02953">
    <property type="entry name" value="zf-Tim10_DDP"/>
    <property type="match status" value="1"/>
</dbReference>
<keyword evidence="1" id="KW-1015">Disulfide bond</keyword>
<dbReference type="Gene3D" id="1.10.287.810">
    <property type="entry name" value="Mitochondrial import inner membrane translocase subunit tim13 like domains"/>
    <property type="match status" value="1"/>
</dbReference>
<reference evidence="4" key="1">
    <citation type="submission" date="2017-02" db="UniProtKB">
        <authorList>
            <consortium name="WormBaseParasite"/>
        </authorList>
    </citation>
    <scope>IDENTIFICATION</scope>
</reference>
<keyword evidence="1" id="KW-0143">Chaperone</keyword>
<dbReference type="InterPro" id="IPR035427">
    <property type="entry name" value="Tim10-like_dom_sf"/>
</dbReference>
<accession>A0A0M3ICA2</accession>
<keyword evidence="1" id="KW-0496">Mitochondrion</keyword>
<keyword evidence="1" id="KW-0811">Translocation</keyword>
<feature type="domain" description="Tim10-like" evidence="2">
    <location>
        <begin position="49"/>
        <end position="112"/>
    </location>
</feature>
<keyword evidence="1" id="KW-0472">Membrane</keyword>
<dbReference type="SUPFAM" id="SSF144122">
    <property type="entry name" value="Tim10-like"/>
    <property type="match status" value="1"/>
</dbReference>
<evidence type="ECO:0000256" key="1">
    <source>
        <dbReference type="RuleBase" id="RU367043"/>
    </source>
</evidence>
<keyword evidence="1" id="KW-0653">Protein transport</keyword>
<keyword evidence="1" id="KW-0813">Transport</keyword>
<dbReference type="GO" id="GO:0015031">
    <property type="term" value="P:protein transport"/>
    <property type="evidence" value="ECO:0007669"/>
    <property type="project" value="UniProtKB-KW"/>
</dbReference>
<evidence type="ECO:0000313" key="3">
    <source>
        <dbReference type="Proteomes" id="UP000036681"/>
    </source>
</evidence>
<comment type="subcellular location">
    <subcellularLocation>
        <location evidence="1">Mitochondrion inner membrane</location>
        <topology evidence="1">Peripheral membrane protein</topology>
        <orientation evidence="1">Intermembrane side</orientation>
    </subcellularLocation>
</comment>
<evidence type="ECO:0000259" key="2">
    <source>
        <dbReference type="Pfam" id="PF02953"/>
    </source>
</evidence>
<name>A0A0M3ICA2_ASCLU</name>
<comment type="similarity">
    <text evidence="1">Belongs to the small Tim family.</text>
</comment>
<comment type="domain">
    <text evidence="1">The twin CX3C motif contains 4 conserved Cys residues that form 2 disulfide bonds in the mitochondrial intermembrane space.</text>
</comment>
<comment type="subunit">
    <text evidence="1">Heterohexamer.</text>
</comment>
<dbReference type="AlphaFoldDB" id="A0A0M3ICA2"/>
<keyword evidence="3" id="KW-1185">Reference proteome</keyword>
<dbReference type="Proteomes" id="UP000036681">
    <property type="component" value="Unplaced"/>
</dbReference>
<comment type="function">
    <text evidence="1">Mitochondrial intermembrane chaperone that participates in the import and insertion of some multi-pass transmembrane proteins into the mitochondrial inner membrane. Also required for the transfer of beta-barrel precursors from the TOM complex to the sorting and assembly machinery (SAM complex) of the outer membrane. Acts as a chaperone-like protein that protects the hydrophobic precursors from aggregation and guide them through the mitochondrial intermembrane space.</text>
</comment>
<dbReference type="InterPro" id="IPR004217">
    <property type="entry name" value="Tim10-like"/>
</dbReference>